<dbReference type="PANTHER" id="PTHR15706:SF10">
    <property type="entry name" value="NADPH OXIDASE ORGANIZER 1"/>
    <property type="match status" value="1"/>
</dbReference>
<evidence type="ECO:0000313" key="6">
    <source>
        <dbReference type="EMBL" id="KAF4106684.1"/>
    </source>
</evidence>
<keyword evidence="1 2" id="KW-0728">SH3 domain</keyword>
<dbReference type="Gene3D" id="3.30.1520.10">
    <property type="entry name" value="Phox-like domain"/>
    <property type="match status" value="1"/>
</dbReference>
<sequence length="471" mass="53898">MSEPRFPVDVRLIGVMKKDKDTKFMTSVLWSDQTELIVYRSFRDFKTLHRQLKKKFPVENHFRKEDRVLPRFGAQFMVSSFQLKGLDKSVSRLRYLGKYCSNLLQCDTTVSHSTEVIQFFLPTEQELRPEYTQNSVMILQSDNINRGGPDLANKNLSNGNVTQPFVSKTYRCVAPYETKDTKNRPFKVAVDERLDVLIKDKAGWWLVENEEKRLAWFPAPYLLCDEEEEEDEDEDEFDSATFESSLYCVTRSYTSKKEDELSLSIGAVVEVLQRSDNGWWLVRYNRKVGYVPSMYLKLYSSPSFGLQTLQKKLHSSTANLSVSNSFKLEPQVRSLNRMNSFLKSNSLEMMSEPVQHEEAGSFSDDGTDFSFSSSDTTSMSPSMSSSEEEEGLRQQDRERDSNDSGMSSGHSSPTSSDTDHPMKGVGAPRVPPRPQTQEILRRCTTYTRKVALATSTRLAPEREVMVDEGRA</sequence>
<dbReference type="GO" id="GO:0042554">
    <property type="term" value="P:superoxide anion generation"/>
    <property type="evidence" value="ECO:0007669"/>
    <property type="project" value="TreeGrafter"/>
</dbReference>
<name>A0A7J6CHT7_9TELE</name>
<dbReference type="SUPFAM" id="SSF50044">
    <property type="entry name" value="SH3-domain"/>
    <property type="match status" value="2"/>
</dbReference>
<accession>A0A7J6CHT7</accession>
<gene>
    <name evidence="6" type="ORF">G5714_012674</name>
</gene>
<dbReference type="InterPro" id="IPR036871">
    <property type="entry name" value="PX_dom_sf"/>
</dbReference>
<dbReference type="PANTHER" id="PTHR15706">
    <property type="entry name" value="SH3 MULTIPLE DOMAIN"/>
    <property type="match status" value="1"/>
</dbReference>
<evidence type="ECO:0008006" key="8">
    <source>
        <dbReference type="Google" id="ProtNLM"/>
    </source>
</evidence>
<evidence type="ECO:0000256" key="1">
    <source>
        <dbReference type="ARBA" id="ARBA00022443"/>
    </source>
</evidence>
<dbReference type="PROSITE" id="PS50195">
    <property type="entry name" value="PX"/>
    <property type="match status" value="1"/>
</dbReference>
<proteinExistence type="predicted"/>
<feature type="compositionally biased region" description="Low complexity" evidence="3">
    <location>
        <begin position="404"/>
        <end position="416"/>
    </location>
</feature>
<dbReference type="Pfam" id="PF00787">
    <property type="entry name" value="PX"/>
    <property type="match status" value="1"/>
</dbReference>
<feature type="compositionally biased region" description="Basic and acidic residues" evidence="3">
    <location>
        <begin position="391"/>
        <end position="402"/>
    </location>
</feature>
<evidence type="ECO:0000259" key="5">
    <source>
        <dbReference type="PROSITE" id="PS50195"/>
    </source>
</evidence>
<dbReference type="InterPro" id="IPR036028">
    <property type="entry name" value="SH3-like_dom_sf"/>
</dbReference>
<dbReference type="SMART" id="SM00326">
    <property type="entry name" value="SH3"/>
    <property type="match status" value="2"/>
</dbReference>
<dbReference type="InterPro" id="IPR001452">
    <property type="entry name" value="SH3_domain"/>
</dbReference>
<dbReference type="InterPro" id="IPR001683">
    <property type="entry name" value="PX_dom"/>
</dbReference>
<comment type="caution">
    <text evidence="6">The sequence shown here is derived from an EMBL/GenBank/DDBJ whole genome shotgun (WGS) entry which is preliminary data.</text>
</comment>
<dbReference type="Proteomes" id="UP000579812">
    <property type="component" value="Unassembled WGS sequence"/>
</dbReference>
<dbReference type="GO" id="GO:0005737">
    <property type="term" value="C:cytoplasm"/>
    <property type="evidence" value="ECO:0007669"/>
    <property type="project" value="TreeGrafter"/>
</dbReference>
<dbReference type="OrthoDB" id="10255964at2759"/>
<dbReference type="FunFam" id="2.30.30.40:FF:000219">
    <property type="entry name" value="NADPH oxidase organizer 1"/>
    <property type="match status" value="1"/>
</dbReference>
<dbReference type="SMART" id="SM00312">
    <property type="entry name" value="PX"/>
    <property type="match status" value="1"/>
</dbReference>
<dbReference type="AlphaFoldDB" id="A0A7J6CHT7"/>
<dbReference type="InterPro" id="IPR051228">
    <property type="entry name" value="NADPH_Oxidase/PX-Domain"/>
</dbReference>
<organism evidence="6 7">
    <name type="scientific">Onychostoma macrolepis</name>
    <dbReference type="NCBI Taxonomy" id="369639"/>
    <lineage>
        <taxon>Eukaryota</taxon>
        <taxon>Metazoa</taxon>
        <taxon>Chordata</taxon>
        <taxon>Craniata</taxon>
        <taxon>Vertebrata</taxon>
        <taxon>Euteleostomi</taxon>
        <taxon>Actinopterygii</taxon>
        <taxon>Neopterygii</taxon>
        <taxon>Teleostei</taxon>
        <taxon>Ostariophysi</taxon>
        <taxon>Cypriniformes</taxon>
        <taxon>Cyprinidae</taxon>
        <taxon>Acrossocheilinae</taxon>
        <taxon>Onychostoma</taxon>
    </lineage>
</organism>
<dbReference type="Pfam" id="PF00018">
    <property type="entry name" value="SH3_1"/>
    <property type="match status" value="1"/>
</dbReference>
<dbReference type="EMBL" id="JAAMOB010000012">
    <property type="protein sequence ID" value="KAF4106684.1"/>
    <property type="molecule type" value="Genomic_DNA"/>
</dbReference>
<dbReference type="InterPro" id="IPR035758">
    <property type="entry name" value="NoxO1_SH3_2"/>
</dbReference>
<evidence type="ECO:0000313" key="7">
    <source>
        <dbReference type="Proteomes" id="UP000579812"/>
    </source>
</evidence>
<keyword evidence="7" id="KW-1185">Reference proteome</keyword>
<evidence type="ECO:0000259" key="4">
    <source>
        <dbReference type="PROSITE" id="PS50002"/>
    </source>
</evidence>
<evidence type="ECO:0000256" key="3">
    <source>
        <dbReference type="SAM" id="MobiDB-lite"/>
    </source>
</evidence>
<dbReference type="SUPFAM" id="SSF64268">
    <property type="entry name" value="PX domain"/>
    <property type="match status" value="1"/>
</dbReference>
<feature type="domain" description="SH3" evidence="4">
    <location>
        <begin position="165"/>
        <end position="227"/>
    </location>
</feature>
<protein>
    <recommendedName>
        <fullName evidence="8">NADPH oxidase organizer 1</fullName>
    </recommendedName>
</protein>
<feature type="region of interest" description="Disordered" evidence="3">
    <location>
        <begin position="353"/>
        <end position="438"/>
    </location>
</feature>
<feature type="domain" description="PX" evidence="5">
    <location>
        <begin position="1"/>
        <end position="127"/>
    </location>
</feature>
<dbReference type="GO" id="GO:0016176">
    <property type="term" value="F:superoxide-generating NADPH oxidase activator activity"/>
    <property type="evidence" value="ECO:0007669"/>
    <property type="project" value="TreeGrafter"/>
</dbReference>
<reference evidence="6 7" key="1">
    <citation type="submission" date="2020-04" db="EMBL/GenBank/DDBJ databases">
        <title>Chromosome-level genome assembly of a cyprinid fish Onychostoma macrolepis by integration of Nanopore Sequencing, Bionano and Hi-C technology.</title>
        <authorList>
            <person name="Wang D."/>
        </authorList>
    </citation>
    <scope>NUCLEOTIDE SEQUENCE [LARGE SCALE GENOMIC DNA]</scope>
    <source>
        <strain evidence="6">SWU-2019</strain>
        <tissue evidence="6">Muscle</tissue>
    </source>
</reference>
<dbReference type="CDD" id="cd12024">
    <property type="entry name" value="SH3_NoxO1_2"/>
    <property type="match status" value="1"/>
</dbReference>
<dbReference type="PROSITE" id="PS50002">
    <property type="entry name" value="SH3"/>
    <property type="match status" value="2"/>
</dbReference>
<feature type="compositionally biased region" description="Low complexity" evidence="3">
    <location>
        <begin position="360"/>
        <end position="385"/>
    </location>
</feature>
<feature type="domain" description="SH3" evidence="4">
    <location>
        <begin position="242"/>
        <end position="301"/>
    </location>
</feature>
<dbReference type="GO" id="GO:0035091">
    <property type="term" value="F:phosphatidylinositol binding"/>
    <property type="evidence" value="ECO:0007669"/>
    <property type="project" value="InterPro"/>
</dbReference>
<dbReference type="FunFam" id="2.30.30.40:FF:000233">
    <property type="entry name" value="NADPH oxidase organizer 1"/>
    <property type="match status" value="1"/>
</dbReference>
<dbReference type="Gene3D" id="2.30.30.40">
    <property type="entry name" value="SH3 Domains"/>
    <property type="match status" value="2"/>
</dbReference>
<dbReference type="FunFam" id="3.30.1520.10:FF:000040">
    <property type="entry name" value="NADPH oxidase organizer 1"/>
    <property type="match status" value="1"/>
</dbReference>
<evidence type="ECO:0000256" key="2">
    <source>
        <dbReference type="PROSITE-ProRule" id="PRU00192"/>
    </source>
</evidence>